<gene>
    <name evidence="1" type="ORF">V5799_018169</name>
</gene>
<evidence type="ECO:0000313" key="2">
    <source>
        <dbReference type="Proteomes" id="UP001321473"/>
    </source>
</evidence>
<dbReference type="EMBL" id="JARKHS020008802">
    <property type="protein sequence ID" value="KAK8780490.1"/>
    <property type="molecule type" value="Genomic_DNA"/>
</dbReference>
<sequence length="235" mass="24955">MAVSEANAYAGTDETLRDTCGELSQSKCSRDAMISAAYVGIGLDSAAAIRFDATTCEEPAEVLSDGSSGSDRVCEMTHVRKANGGVNTVAAVVMEAPAYDEISEALPDRFGGPDTKLDTAMQAESVNGFMKDEQAEIDACDEISEMFSSFVSEQNDLRHSTTQAENDTHQDASSRWDTFCEATIQNGVVNGTAGFVTSQAVKAKACDVATQIGCQKEFSVATAVGLETPKVRFDR</sequence>
<reference evidence="1 2" key="1">
    <citation type="journal article" date="2023" name="Arcadia Sci">
        <title>De novo assembly of a long-read Amblyomma americanum tick genome.</title>
        <authorList>
            <person name="Chou S."/>
            <person name="Poskanzer K.E."/>
            <person name="Rollins M."/>
            <person name="Thuy-Boun P.S."/>
        </authorList>
    </citation>
    <scope>NUCLEOTIDE SEQUENCE [LARGE SCALE GENOMIC DNA]</scope>
    <source>
        <strain evidence="1">F_SG_1</strain>
        <tissue evidence="1">Salivary glands</tissue>
    </source>
</reference>
<accession>A0AAQ4F085</accession>
<comment type="caution">
    <text evidence="1">The sequence shown here is derived from an EMBL/GenBank/DDBJ whole genome shotgun (WGS) entry which is preliminary data.</text>
</comment>
<name>A0AAQ4F085_AMBAM</name>
<keyword evidence="2" id="KW-1185">Reference proteome</keyword>
<evidence type="ECO:0000313" key="1">
    <source>
        <dbReference type="EMBL" id="KAK8780490.1"/>
    </source>
</evidence>
<dbReference type="AlphaFoldDB" id="A0AAQ4F085"/>
<dbReference type="Proteomes" id="UP001321473">
    <property type="component" value="Unassembled WGS sequence"/>
</dbReference>
<protein>
    <submittedName>
        <fullName evidence="1">Uncharacterized protein</fullName>
    </submittedName>
</protein>
<organism evidence="1 2">
    <name type="scientific">Amblyomma americanum</name>
    <name type="common">Lone star tick</name>
    <dbReference type="NCBI Taxonomy" id="6943"/>
    <lineage>
        <taxon>Eukaryota</taxon>
        <taxon>Metazoa</taxon>
        <taxon>Ecdysozoa</taxon>
        <taxon>Arthropoda</taxon>
        <taxon>Chelicerata</taxon>
        <taxon>Arachnida</taxon>
        <taxon>Acari</taxon>
        <taxon>Parasitiformes</taxon>
        <taxon>Ixodida</taxon>
        <taxon>Ixodoidea</taxon>
        <taxon>Ixodidae</taxon>
        <taxon>Amblyomminae</taxon>
        <taxon>Amblyomma</taxon>
    </lineage>
</organism>
<proteinExistence type="predicted"/>